<dbReference type="Gene3D" id="3.90.79.10">
    <property type="entry name" value="Nucleoside Triphosphate Pyrophosphohydrolase"/>
    <property type="match status" value="1"/>
</dbReference>
<keyword evidence="4" id="KW-1185">Reference proteome</keyword>
<dbReference type="Proteomes" id="UP000886653">
    <property type="component" value="Unassembled WGS sequence"/>
</dbReference>
<feature type="region of interest" description="Disordered" evidence="1">
    <location>
        <begin position="57"/>
        <end position="78"/>
    </location>
</feature>
<organism evidence="3 4">
    <name type="scientific">Cronartium quercuum f. sp. fusiforme G11</name>
    <dbReference type="NCBI Taxonomy" id="708437"/>
    <lineage>
        <taxon>Eukaryota</taxon>
        <taxon>Fungi</taxon>
        <taxon>Dikarya</taxon>
        <taxon>Basidiomycota</taxon>
        <taxon>Pucciniomycotina</taxon>
        <taxon>Pucciniomycetes</taxon>
        <taxon>Pucciniales</taxon>
        <taxon>Coleosporiaceae</taxon>
        <taxon>Cronartium</taxon>
    </lineage>
</organism>
<dbReference type="PROSITE" id="PS51462">
    <property type="entry name" value="NUDIX"/>
    <property type="match status" value="1"/>
</dbReference>
<reference evidence="3" key="1">
    <citation type="submission" date="2013-11" db="EMBL/GenBank/DDBJ databases">
        <title>Genome sequence of the fusiform rust pathogen reveals effectors for host alternation and coevolution with pine.</title>
        <authorList>
            <consortium name="DOE Joint Genome Institute"/>
            <person name="Smith K."/>
            <person name="Pendleton A."/>
            <person name="Kubisiak T."/>
            <person name="Anderson C."/>
            <person name="Salamov A."/>
            <person name="Aerts A."/>
            <person name="Riley R."/>
            <person name="Clum A."/>
            <person name="Lindquist E."/>
            <person name="Ence D."/>
            <person name="Campbell M."/>
            <person name="Kronenberg Z."/>
            <person name="Feau N."/>
            <person name="Dhillon B."/>
            <person name="Hamelin R."/>
            <person name="Burleigh J."/>
            <person name="Smith J."/>
            <person name="Yandell M."/>
            <person name="Nelson C."/>
            <person name="Grigoriev I."/>
            <person name="Davis J."/>
        </authorList>
    </citation>
    <scope>NUCLEOTIDE SEQUENCE</scope>
    <source>
        <strain evidence="3">G11</strain>
    </source>
</reference>
<dbReference type="OrthoDB" id="10261522at2759"/>
<dbReference type="EMBL" id="MU167328">
    <property type="protein sequence ID" value="KAG0143111.1"/>
    <property type="molecule type" value="Genomic_DNA"/>
</dbReference>
<dbReference type="Pfam" id="PF00293">
    <property type="entry name" value="NUDIX"/>
    <property type="match status" value="1"/>
</dbReference>
<evidence type="ECO:0000256" key="1">
    <source>
        <dbReference type="SAM" id="MobiDB-lite"/>
    </source>
</evidence>
<accession>A0A9P6NAR0</accession>
<dbReference type="InterPro" id="IPR015797">
    <property type="entry name" value="NUDIX_hydrolase-like_dom_sf"/>
</dbReference>
<name>A0A9P6NAR0_9BASI</name>
<feature type="domain" description="Nudix hydrolase" evidence="2">
    <location>
        <begin position="245"/>
        <end position="396"/>
    </location>
</feature>
<dbReference type="SUPFAM" id="SSF55811">
    <property type="entry name" value="Nudix"/>
    <property type="match status" value="1"/>
</dbReference>
<dbReference type="AlphaFoldDB" id="A0A9P6NAR0"/>
<protein>
    <recommendedName>
        <fullName evidence="2">Nudix hydrolase domain-containing protein</fullName>
    </recommendedName>
</protein>
<sequence length="430" mass="48367">MMSFMTVFSRCHNASLPQPPFGPHPRPVRISNGNVADEDENLIPFFLHAPDSLPTSTAFRLSPLPPRPTSRRTSANSSSSRSLVIKPFSCYLSRPDSSEDLLAQQDARLDDQAGYSPADQARDFSAPIGFLRPAIVAAMLKDNEKMLEMHSKPCWKALYPISQQDAVFDSESQPWCLAFEDWINEDSDRRLVRSEHMDRLVRVWKESGQFLSLLAGWRDEHYSIYGPKSSLEDECLPGSNVAFTMERAATGLFSFLTFGVHLTAYVIKDGEYFFWVPRRSPNKPTWPSMLDNTAAGGISAGESPTETIIRECYEEASLESITVKPLLKATGLISYIYRSTDGWVQPEVQYVYDLQLTSEIPKPCDGEATDFRLLSLQETQDSIMAGEWKPNCAAVMIDFFIRHGFLTPENEPEYLQLCTALKQDVGLYGP</sequence>
<evidence type="ECO:0000313" key="3">
    <source>
        <dbReference type="EMBL" id="KAG0143111.1"/>
    </source>
</evidence>
<dbReference type="FunFam" id="3.90.79.10:FF:000019">
    <property type="entry name" value="Thiamin pyrophosphokinase, putative"/>
    <property type="match status" value="1"/>
</dbReference>
<dbReference type="PANTHER" id="PTHR13622">
    <property type="entry name" value="THIAMIN PYROPHOSPHOKINASE"/>
    <property type="match status" value="1"/>
</dbReference>
<proteinExistence type="predicted"/>
<dbReference type="InterPro" id="IPR000086">
    <property type="entry name" value="NUDIX_hydrolase_dom"/>
</dbReference>
<dbReference type="CDD" id="cd03676">
    <property type="entry name" value="NUDIX_Tnr3_like"/>
    <property type="match status" value="1"/>
</dbReference>
<comment type="caution">
    <text evidence="3">The sequence shown here is derived from an EMBL/GenBank/DDBJ whole genome shotgun (WGS) entry which is preliminary data.</text>
</comment>
<evidence type="ECO:0000259" key="2">
    <source>
        <dbReference type="PROSITE" id="PS51462"/>
    </source>
</evidence>
<dbReference type="PANTHER" id="PTHR13622:SF8">
    <property type="entry name" value="THIAMIN PYROPHOSPHOKINASE 1"/>
    <property type="match status" value="1"/>
</dbReference>
<evidence type="ECO:0000313" key="4">
    <source>
        <dbReference type="Proteomes" id="UP000886653"/>
    </source>
</evidence>
<gene>
    <name evidence="3" type="ORF">CROQUDRAFT_66524</name>
</gene>
<dbReference type="GO" id="GO:0044715">
    <property type="term" value="F:8-oxo-dGDP phosphatase activity"/>
    <property type="evidence" value="ECO:0007669"/>
    <property type="project" value="UniProtKB-ARBA"/>
</dbReference>